<dbReference type="InterPro" id="IPR005119">
    <property type="entry name" value="LysR_subst-bd"/>
</dbReference>
<evidence type="ECO:0000313" key="2">
    <source>
        <dbReference type="EMBL" id="UZF88304.1"/>
    </source>
</evidence>
<reference evidence="2" key="1">
    <citation type="submission" date="2022-08" db="EMBL/GenBank/DDBJ databases">
        <title>Complete Genome Sequences of 2 Bosea sp. soil isolates.</title>
        <authorList>
            <person name="Alvarez Arevalo M."/>
            <person name="Sterndorff E.B."/>
            <person name="Faurdal D."/>
            <person name="Joergensen T.S."/>
            <person name="Weber T."/>
        </authorList>
    </citation>
    <scope>NUCLEOTIDE SEQUENCE</scope>
    <source>
        <strain evidence="2">NBC_00436</strain>
    </source>
</reference>
<protein>
    <submittedName>
        <fullName evidence="2">Substrate-binding domain-containing protein</fullName>
    </submittedName>
</protein>
<dbReference type="Pfam" id="PF03466">
    <property type="entry name" value="LysR_substrate"/>
    <property type="match status" value="1"/>
</dbReference>
<dbReference type="AlphaFoldDB" id="A0A9E8CQJ3"/>
<name>A0A9E8CQJ3_9HYPH</name>
<dbReference type="EMBL" id="CP102774">
    <property type="protein sequence ID" value="UZF88304.1"/>
    <property type="molecule type" value="Genomic_DNA"/>
</dbReference>
<feature type="domain" description="LysR substrate-binding" evidence="1">
    <location>
        <begin position="27"/>
        <end position="139"/>
    </location>
</feature>
<sequence>MPYAQDIVTTTGDALAAVKSVSLSGDRSLVIGALETVAGEILPTPLAYLRQHQPELWIRIEVAGSDHLLQRILDGSNDIAFCFRKGAIDERLARREFAQEPPVMIGLPAAGSVLAPPPGLDALIAQPFIAIEPGCVYESLSAVA</sequence>
<dbReference type="CDD" id="cd05466">
    <property type="entry name" value="PBP2_LTTR_substrate"/>
    <property type="match status" value="1"/>
</dbReference>
<dbReference type="Gene3D" id="3.40.190.10">
    <property type="entry name" value="Periplasmic binding protein-like II"/>
    <property type="match status" value="1"/>
</dbReference>
<gene>
    <name evidence="2" type="ORF">NWE54_05825</name>
</gene>
<organism evidence="2">
    <name type="scientific">Bosea sp. NBC_00436</name>
    <dbReference type="NCBI Taxonomy" id="2969620"/>
    <lineage>
        <taxon>Bacteria</taxon>
        <taxon>Pseudomonadati</taxon>
        <taxon>Pseudomonadota</taxon>
        <taxon>Alphaproteobacteria</taxon>
        <taxon>Hyphomicrobiales</taxon>
        <taxon>Boseaceae</taxon>
        <taxon>Bosea</taxon>
    </lineage>
</organism>
<evidence type="ECO:0000259" key="1">
    <source>
        <dbReference type="Pfam" id="PF03466"/>
    </source>
</evidence>
<dbReference type="SUPFAM" id="SSF53850">
    <property type="entry name" value="Periplasmic binding protein-like II"/>
    <property type="match status" value="1"/>
</dbReference>
<proteinExistence type="predicted"/>
<accession>A0A9E8CQJ3</accession>